<dbReference type="AlphaFoldDB" id="A0A1J1IBF9"/>
<reference evidence="1 2" key="1">
    <citation type="submission" date="2015-04" db="EMBL/GenBank/DDBJ databases">
        <authorList>
            <person name="Syromyatnikov M.Y."/>
            <person name="Popov V.N."/>
        </authorList>
    </citation>
    <scope>NUCLEOTIDE SEQUENCE [LARGE SCALE GENOMIC DNA]</scope>
</reference>
<protein>
    <submittedName>
        <fullName evidence="1">CLUMA_CG011009, isoform A</fullName>
    </submittedName>
</protein>
<organism evidence="1 2">
    <name type="scientific">Clunio marinus</name>
    <dbReference type="NCBI Taxonomy" id="568069"/>
    <lineage>
        <taxon>Eukaryota</taxon>
        <taxon>Metazoa</taxon>
        <taxon>Ecdysozoa</taxon>
        <taxon>Arthropoda</taxon>
        <taxon>Hexapoda</taxon>
        <taxon>Insecta</taxon>
        <taxon>Pterygota</taxon>
        <taxon>Neoptera</taxon>
        <taxon>Endopterygota</taxon>
        <taxon>Diptera</taxon>
        <taxon>Nematocera</taxon>
        <taxon>Chironomoidea</taxon>
        <taxon>Chironomidae</taxon>
        <taxon>Clunio</taxon>
    </lineage>
</organism>
<evidence type="ECO:0000313" key="2">
    <source>
        <dbReference type="Proteomes" id="UP000183832"/>
    </source>
</evidence>
<sequence length="100" mass="11440">MQKPSETTQLKYFLSLTKTNPTEVKFYLDKEGHALASKSQIGILSRSVFVIISINDKVKKKEKNHFAAVHKKNSPITLFHLMQLALDKMSKKTENFSKLC</sequence>
<keyword evidence="2" id="KW-1185">Reference proteome</keyword>
<gene>
    <name evidence="1" type="ORF">CLUMA_CG011009</name>
</gene>
<accession>A0A1J1IBF9</accession>
<evidence type="ECO:0000313" key="1">
    <source>
        <dbReference type="EMBL" id="CRK97623.1"/>
    </source>
</evidence>
<dbReference type="EMBL" id="CVRI01000047">
    <property type="protein sequence ID" value="CRK97623.1"/>
    <property type="molecule type" value="Genomic_DNA"/>
</dbReference>
<name>A0A1J1IBF9_9DIPT</name>
<proteinExistence type="predicted"/>
<dbReference type="Proteomes" id="UP000183832">
    <property type="component" value="Unassembled WGS sequence"/>
</dbReference>